<dbReference type="SUPFAM" id="SSF55486">
    <property type="entry name" value="Metalloproteases ('zincins'), catalytic domain"/>
    <property type="match status" value="1"/>
</dbReference>
<dbReference type="OrthoDB" id="6475849at2759"/>
<evidence type="ECO:0000256" key="8">
    <source>
        <dbReference type="ARBA" id="ARBA00023049"/>
    </source>
</evidence>
<comment type="subcellular location">
    <subcellularLocation>
        <location evidence="2">Cell membrane</location>
        <topology evidence="2">Single-pass type II membrane protein</topology>
    </subcellularLocation>
</comment>
<dbReference type="GO" id="GO:0016485">
    <property type="term" value="P:protein processing"/>
    <property type="evidence" value="ECO:0007669"/>
    <property type="project" value="TreeGrafter"/>
</dbReference>
<dbReference type="InterPro" id="IPR024079">
    <property type="entry name" value="MetalloPept_cat_dom_sf"/>
</dbReference>
<evidence type="ECO:0000256" key="5">
    <source>
        <dbReference type="ARBA" id="ARBA00022723"/>
    </source>
</evidence>
<evidence type="ECO:0000313" key="11">
    <source>
        <dbReference type="EMBL" id="KAF2900310.1"/>
    </source>
</evidence>
<accession>A0A8K0DGT7</accession>
<dbReference type="Gene3D" id="3.40.390.10">
    <property type="entry name" value="Collagenase (Catalytic Domain)"/>
    <property type="match status" value="1"/>
</dbReference>
<dbReference type="PANTHER" id="PTHR11733:SF224">
    <property type="entry name" value="NEPRILYSIN-2"/>
    <property type="match status" value="1"/>
</dbReference>
<dbReference type="InterPro" id="IPR008753">
    <property type="entry name" value="Peptidase_M13_N"/>
</dbReference>
<dbReference type="GO" id="GO:0046872">
    <property type="term" value="F:metal ion binding"/>
    <property type="evidence" value="ECO:0007669"/>
    <property type="project" value="UniProtKB-KW"/>
</dbReference>
<keyword evidence="6" id="KW-0378">Hydrolase</keyword>
<keyword evidence="5" id="KW-0479">Metal-binding</keyword>
<keyword evidence="4" id="KW-0645">Protease</keyword>
<dbReference type="GO" id="GO:0005886">
    <property type="term" value="C:plasma membrane"/>
    <property type="evidence" value="ECO:0007669"/>
    <property type="project" value="UniProtKB-SubCell"/>
</dbReference>
<evidence type="ECO:0000256" key="4">
    <source>
        <dbReference type="ARBA" id="ARBA00022670"/>
    </source>
</evidence>
<proteinExistence type="inferred from homology"/>
<dbReference type="GO" id="GO:0004222">
    <property type="term" value="F:metalloendopeptidase activity"/>
    <property type="evidence" value="ECO:0007669"/>
    <property type="project" value="InterPro"/>
</dbReference>
<dbReference type="InterPro" id="IPR018497">
    <property type="entry name" value="Peptidase_M13_C"/>
</dbReference>
<feature type="domain" description="Peptidase M13 N-terminal" evidence="10">
    <location>
        <begin position="1"/>
        <end position="324"/>
    </location>
</feature>
<dbReference type="PROSITE" id="PS51885">
    <property type="entry name" value="NEPRILYSIN"/>
    <property type="match status" value="1"/>
</dbReference>
<sequence>MNKEAIERDGLKTVNDLLHKLNGWPVLEGITWNESGFEWKDVMYKFRKLGLSYDQLFDVYVGVNVLNTSRLIIKIDQSYLGLNREYLVKGLDNKIVQAYYDYLVDLAVIFGADKLTAEKEIRDALEFEINLAKMGLLKENRRNITALTNPMTIEEMQERFPSIPWQKYLGNLANDPNLELTPSTVTNVAVPDYLVKLEKLLKATPKRVQANYLLYRILIDLVTYLTQELRDRELQYSKVVDGISEHKPRWRKCVKIASQRLQFASGGLYVRRYFSENAKKAAEELVASLKKTFIEMLKRVDWMDEKTRREAIEKAEVMNAHVAYAQELLDDTKLTKYYSKLNSTADTFMEFAMAVRNFLDDVDFEELPRPYNRSDWSHRSFIGSVDAYYNILENSLELPAGILQSPFFSIDRPNYMNYGSIGYVIGHEITHGFDDEGSQHDKRGSARNWWAEDTKRSFNQKAQCIIDQYGNYTAPEVNKHLNGVATLGENIADNGGVKESYLAYEEWVKVNGEESRLPNLKYSPKQLFWISIANFWCKKIKTEALEQIIVTNVHAPPNFRILGSLSNSELFSTDFGCPVGSKMNPVHKCQVW</sequence>
<dbReference type="Pfam" id="PF01431">
    <property type="entry name" value="Peptidase_M13"/>
    <property type="match status" value="1"/>
</dbReference>
<dbReference type="PRINTS" id="PR00786">
    <property type="entry name" value="NEPRILYSIN"/>
</dbReference>
<comment type="similarity">
    <text evidence="3">Belongs to the peptidase M13 family.</text>
</comment>
<evidence type="ECO:0000313" key="12">
    <source>
        <dbReference type="Proteomes" id="UP000801492"/>
    </source>
</evidence>
<dbReference type="InterPro" id="IPR042089">
    <property type="entry name" value="Peptidase_M13_dom_2"/>
</dbReference>
<dbReference type="EMBL" id="VTPC01002279">
    <property type="protein sequence ID" value="KAF2900310.1"/>
    <property type="molecule type" value="Genomic_DNA"/>
</dbReference>
<evidence type="ECO:0000256" key="6">
    <source>
        <dbReference type="ARBA" id="ARBA00022801"/>
    </source>
</evidence>
<dbReference type="CDD" id="cd08662">
    <property type="entry name" value="M13"/>
    <property type="match status" value="1"/>
</dbReference>
<evidence type="ECO:0000259" key="10">
    <source>
        <dbReference type="Pfam" id="PF05649"/>
    </source>
</evidence>
<evidence type="ECO:0000256" key="3">
    <source>
        <dbReference type="ARBA" id="ARBA00007357"/>
    </source>
</evidence>
<keyword evidence="7" id="KW-0862">Zinc</keyword>
<gene>
    <name evidence="11" type="ORF">ILUMI_05875</name>
</gene>
<dbReference type="AlphaFoldDB" id="A0A8K0DGT7"/>
<comment type="cofactor">
    <cofactor evidence="1">
        <name>Zn(2+)</name>
        <dbReference type="ChEBI" id="CHEBI:29105"/>
    </cofactor>
</comment>
<keyword evidence="12" id="KW-1185">Reference proteome</keyword>
<evidence type="ECO:0000256" key="2">
    <source>
        <dbReference type="ARBA" id="ARBA00004401"/>
    </source>
</evidence>
<protein>
    <submittedName>
        <fullName evidence="11">Uncharacterized protein</fullName>
    </submittedName>
</protein>
<dbReference type="Pfam" id="PF05649">
    <property type="entry name" value="Peptidase_M13_N"/>
    <property type="match status" value="1"/>
</dbReference>
<evidence type="ECO:0000256" key="7">
    <source>
        <dbReference type="ARBA" id="ARBA00022833"/>
    </source>
</evidence>
<evidence type="ECO:0000259" key="9">
    <source>
        <dbReference type="Pfam" id="PF01431"/>
    </source>
</evidence>
<comment type="caution">
    <text evidence="11">The sequence shown here is derived from an EMBL/GenBank/DDBJ whole genome shotgun (WGS) entry which is preliminary data.</text>
</comment>
<dbReference type="InterPro" id="IPR000718">
    <property type="entry name" value="Peptidase_M13"/>
</dbReference>
<name>A0A8K0DGT7_IGNLU</name>
<feature type="domain" description="Peptidase M13 C-terminal" evidence="9">
    <location>
        <begin position="387"/>
        <end position="591"/>
    </location>
</feature>
<keyword evidence="8" id="KW-0482">Metalloprotease</keyword>
<reference evidence="11" key="1">
    <citation type="submission" date="2019-08" db="EMBL/GenBank/DDBJ databases">
        <title>The genome of the North American firefly Photinus pyralis.</title>
        <authorList>
            <consortium name="Photinus pyralis genome working group"/>
            <person name="Fallon T.R."/>
            <person name="Sander Lower S.E."/>
            <person name="Weng J.-K."/>
        </authorList>
    </citation>
    <scope>NUCLEOTIDE SEQUENCE</scope>
    <source>
        <strain evidence="11">TRF0915ILg1</strain>
        <tissue evidence="11">Whole body</tissue>
    </source>
</reference>
<dbReference type="Gene3D" id="1.10.1380.10">
    <property type="entry name" value="Neutral endopeptidase , domain2"/>
    <property type="match status" value="1"/>
</dbReference>
<dbReference type="Proteomes" id="UP000801492">
    <property type="component" value="Unassembled WGS sequence"/>
</dbReference>
<organism evidence="11 12">
    <name type="scientific">Ignelater luminosus</name>
    <name type="common">Cucubano</name>
    <name type="synonym">Pyrophorus luminosus</name>
    <dbReference type="NCBI Taxonomy" id="2038154"/>
    <lineage>
        <taxon>Eukaryota</taxon>
        <taxon>Metazoa</taxon>
        <taxon>Ecdysozoa</taxon>
        <taxon>Arthropoda</taxon>
        <taxon>Hexapoda</taxon>
        <taxon>Insecta</taxon>
        <taxon>Pterygota</taxon>
        <taxon>Neoptera</taxon>
        <taxon>Endopterygota</taxon>
        <taxon>Coleoptera</taxon>
        <taxon>Polyphaga</taxon>
        <taxon>Elateriformia</taxon>
        <taxon>Elateroidea</taxon>
        <taxon>Elateridae</taxon>
        <taxon>Agrypninae</taxon>
        <taxon>Pyrophorini</taxon>
        <taxon>Ignelater</taxon>
    </lineage>
</organism>
<evidence type="ECO:0000256" key="1">
    <source>
        <dbReference type="ARBA" id="ARBA00001947"/>
    </source>
</evidence>
<dbReference type="PANTHER" id="PTHR11733">
    <property type="entry name" value="ZINC METALLOPROTEASE FAMILY M13 NEPRILYSIN-RELATED"/>
    <property type="match status" value="1"/>
</dbReference>